<dbReference type="GO" id="GO:0006508">
    <property type="term" value="P:proteolysis"/>
    <property type="evidence" value="ECO:0007669"/>
    <property type="project" value="UniProtKB-KW"/>
</dbReference>
<evidence type="ECO:0000256" key="4">
    <source>
        <dbReference type="ARBA" id="ARBA00022825"/>
    </source>
</evidence>
<dbReference type="Pfam" id="PF00089">
    <property type="entry name" value="Trypsin"/>
    <property type="match status" value="1"/>
</dbReference>
<keyword evidence="7" id="KW-0472">Membrane</keyword>
<dbReference type="GeneID" id="106666283"/>
<reference evidence="10" key="1">
    <citation type="submission" date="2022-01" db="UniProtKB">
        <authorList>
            <consortium name="EnsemblMetazoa"/>
        </authorList>
    </citation>
    <scope>IDENTIFICATION</scope>
</reference>
<dbReference type="KEGG" id="clec:106666283"/>
<dbReference type="RefSeq" id="XP_014248850.2">
    <property type="nucleotide sequence ID" value="XM_014393364.2"/>
</dbReference>
<sequence>MFTYFTYVVFCRSMQLLLLQIIFFFASNSVGSANNGNNNIRPRISGGEKANIKEYPYVVLITYPLGLCTGAIIDPSWILTAGHCIFKYNICNVTAGMDDETTPSEHVQVRKSEKSFTHEKYDHSRGRYTSLNDIGLIKVDEPFNITDYVAVVGVSGKPWPLDGTMYQRYCKAAGWGSLQIGQPPSLALMRLNATARHGDKACKCLPTYIEKRVVCLRRGKGGICPGDSGGSLVCDKEVVGVAHVMVSTTSCNFLKIREAPLLCNTSTSVYMFTCPYLNWLRKFVPNIPERPASCRGVTLSGHMVTVIFLNILLFLKITLLKYL</sequence>
<keyword evidence="2 6" id="KW-0645">Protease</keyword>
<evidence type="ECO:0000256" key="3">
    <source>
        <dbReference type="ARBA" id="ARBA00022801"/>
    </source>
</evidence>
<keyword evidence="8" id="KW-0732">Signal</keyword>
<evidence type="ECO:0000256" key="2">
    <source>
        <dbReference type="ARBA" id="ARBA00022670"/>
    </source>
</evidence>
<dbReference type="OrthoDB" id="6587056at2759"/>
<evidence type="ECO:0000256" key="7">
    <source>
        <dbReference type="SAM" id="Phobius"/>
    </source>
</evidence>
<feature type="signal peptide" evidence="8">
    <location>
        <begin position="1"/>
        <end position="33"/>
    </location>
</feature>
<evidence type="ECO:0000256" key="5">
    <source>
        <dbReference type="ARBA" id="ARBA00023157"/>
    </source>
</evidence>
<dbReference type="InterPro" id="IPR018114">
    <property type="entry name" value="TRYPSIN_HIS"/>
</dbReference>
<feature type="chain" id="PRO_5035185082" description="Peptidase S1 domain-containing protein" evidence="8">
    <location>
        <begin position="34"/>
        <end position="323"/>
    </location>
</feature>
<keyword evidence="11" id="KW-1185">Reference proteome</keyword>
<dbReference type="SMART" id="SM00020">
    <property type="entry name" value="Tryp_SPc"/>
    <property type="match status" value="1"/>
</dbReference>
<dbReference type="Gene3D" id="2.40.10.10">
    <property type="entry name" value="Trypsin-like serine proteases"/>
    <property type="match status" value="1"/>
</dbReference>
<dbReference type="InterPro" id="IPR009003">
    <property type="entry name" value="Peptidase_S1_PA"/>
</dbReference>
<dbReference type="InterPro" id="IPR033116">
    <property type="entry name" value="TRYPSIN_SER"/>
</dbReference>
<keyword evidence="7" id="KW-0812">Transmembrane</keyword>
<name>A0A8I6RSL2_CIMLE</name>
<dbReference type="InterPro" id="IPR050430">
    <property type="entry name" value="Peptidase_S1"/>
</dbReference>
<keyword evidence="7" id="KW-1133">Transmembrane helix</keyword>
<proteinExistence type="inferred from homology"/>
<feature type="transmembrane region" description="Helical" evidence="7">
    <location>
        <begin position="299"/>
        <end position="319"/>
    </location>
</feature>
<dbReference type="EnsemblMetazoa" id="XM_014393364.2">
    <property type="protein sequence ID" value="XP_014248850.2"/>
    <property type="gene ID" value="LOC106666283"/>
</dbReference>
<evidence type="ECO:0000256" key="8">
    <source>
        <dbReference type="SAM" id="SignalP"/>
    </source>
</evidence>
<organism evidence="10 11">
    <name type="scientific">Cimex lectularius</name>
    <name type="common">Bed bug</name>
    <name type="synonym">Acanthia lectularia</name>
    <dbReference type="NCBI Taxonomy" id="79782"/>
    <lineage>
        <taxon>Eukaryota</taxon>
        <taxon>Metazoa</taxon>
        <taxon>Ecdysozoa</taxon>
        <taxon>Arthropoda</taxon>
        <taxon>Hexapoda</taxon>
        <taxon>Insecta</taxon>
        <taxon>Pterygota</taxon>
        <taxon>Neoptera</taxon>
        <taxon>Paraneoptera</taxon>
        <taxon>Hemiptera</taxon>
        <taxon>Heteroptera</taxon>
        <taxon>Panheteroptera</taxon>
        <taxon>Cimicomorpha</taxon>
        <taxon>Cimicidae</taxon>
        <taxon>Cimex</taxon>
    </lineage>
</organism>
<comment type="similarity">
    <text evidence="1">Belongs to the peptidase S1 family.</text>
</comment>
<dbReference type="CDD" id="cd00190">
    <property type="entry name" value="Tryp_SPc"/>
    <property type="match status" value="1"/>
</dbReference>
<dbReference type="GO" id="GO:0004252">
    <property type="term" value="F:serine-type endopeptidase activity"/>
    <property type="evidence" value="ECO:0007669"/>
    <property type="project" value="InterPro"/>
</dbReference>
<keyword evidence="5" id="KW-1015">Disulfide bond</keyword>
<dbReference type="InterPro" id="IPR001314">
    <property type="entry name" value="Peptidase_S1A"/>
</dbReference>
<protein>
    <recommendedName>
        <fullName evidence="9">Peptidase S1 domain-containing protein</fullName>
    </recommendedName>
</protein>
<evidence type="ECO:0000313" key="11">
    <source>
        <dbReference type="Proteomes" id="UP000494040"/>
    </source>
</evidence>
<dbReference type="PROSITE" id="PS50240">
    <property type="entry name" value="TRYPSIN_DOM"/>
    <property type="match status" value="1"/>
</dbReference>
<keyword evidence="3 6" id="KW-0378">Hydrolase</keyword>
<evidence type="ECO:0000256" key="6">
    <source>
        <dbReference type="RuleBase" id="RU363034"/>
    </source>
</evidence>
<dbReference type="PROSITE" id="PS00134">
    <property type="entry name" value="TRYPSIN_HIS"/>
    <property type="match status" value="1"/>
</dbReference>
<dbReference type="SUPFAM" id="SSF50494">
    <property type="entry name" value="Trypsin-like serine proteases"/>
    <property type="match status" value="1"/>
</dbReference>
<dbReference type="AlphaFoldDB" id="A0A8I6RSL2"/>
<keyword evidence="4 6" id="KW-0720">Serine protease</keyword>
<feature type="domain" description="Peptidase S1" evidence="9">
    <location>
        <begin position="44"/>
        <end position="285"/>
    </location>
</feature>
<dbReference type="PROSITE" id="PS00135">
    <property type="entry name" value="TRYPSIN_SER"/>
    <property type="match status" value="1"/>
</dbReference>
<dbReference type="Proteomes" id="UP000494040">
    <property type="component" value="Unassembled WGS sequence"/>
</dbReference>
<evidence type="ECO:0000259" key="9">
    <source>
        <dbReference type="PROSITE" id="PS50240"/>
    </source>
</evidence>
<dbReference type="PANTHER" id="PTHR24276:SF98">
    <property type="entry name" value="FI18310P1-RELATED"/>
    <property type="match status" value="1"/>
</dbReference>
<dbReference type="PRINTS" id="PR00722">
    <property type="entry name" value="CHYMOTRYPSIN"/>
</dbReference>
<dbReference type="PANTHER" id="PTHR24276">
    <property type="entry name" value="POLYSERASE-RELATED"/>
    <property type="match status" value="1"/>
</dbReference>
<evidence type="ECO:0000313" key="10">
    <source>
        <dbReference type="EnsemblMetazoa" id="XP_014248850.2"/>
    </source>
</evidence>
<evidence type="ECO:0000256" key="1">
    <source>
        <dbReference type="ARBA" id="ARBA00007664"/>
    </source>
</evidence>
<dbReference type="InterPro" id="IPR001254">
    <property type="entry name" value="Trypsin_dom"/>
</dbReference>
<accession>A0A8I6RSL2</accession>
<dbReference type="InterPro" id="IPR043504">
    <property type="entry name" value="Peptidase_S1_PA_chymotrypsin"/>
</dbReference>